<evidence type="ECO:0000313" key="3">
    <source>
        <dbReference type="Proteomes" id="UP000051202"/>
    </source>
</evidence>
<gene>
    <name evidence="2" type="ORF">AS194_10670</name>
</gene>
<dbReference type="STRING" id="554343.AS194_10670"/>
<dbReference type="SMART" id="SM00460">
    <property type="entry name" value="TGc"/>
    <property type="match status" value="1"/>
</dbReference>
<dbReference type="SUPFAM" id="SSF54001">
    <property type="entry name" value="Cysteine proteinases"/>
    <property type="match status" value="1"/>
</dbReference>
<dbReference type="InterPro" id="IPR038765">
    <property type="entry name" value="Papain-like_cys_pep_sf"/>
</dbReference>
<dbReference type="AlphaFoldDB" id="A0A0T6DPF5"/>
<dbReference type="RefSeq" id="WP_058025352.1">
    <property type="nucleotide sequence ID" value="NZ_LNDJ01000090.1"/>
</dbReference>
<dbReference type="EMBL" id="LNDJ01000090">
    <property type="protein sequence ID" value="KRU21871.1"/>
    <property type="molecule type" value="Genomic_DNA"/>
</dbReference>
<feature type="domain" description="Transglutaminase-like" evidence="1">
    <location>
        <begin position="154"/>
        <end position="216"/>
    </location>
</feature>
<dbReference type="Pfam" id="PF08379">
    <property type="entry name" value="Bact_transglu_N"/>
    <property type="match status" value="1"/>
</dbReference>
<evidence type="ECO:0000259" key="1">
    <source>
        <dbReference type="SMART" id="SM00460"/>
    </source>
</evidence>
<dbReference type="InterPro" id="IPR013589">
    <property type="entry name" value="Bac_transglu_N"/>
</dbReference>
<dbReference type="Proteomes" id="UP000051202">
    <property type="component" value="Unassembled WGS sequence"/>
</dbReference>
<keyword evidence="3" id="KW-1185">Reference proteome</keyword>
<reference evidence="2 3" key="1">
    <citation type="submission" date="2015-11" db="EMBL/GenBank/DDBJ databases">
        <title>Permanent draft genome of Psychrobacter piscatorii LQ58.</title>
        <authorList>
            <person name="Zhou M."/>
            <person name="Dong B."/>
            <person name="Liu Q."/>
        </authorList>
    </citation>
    <scope>NUCLEOTIDE SEQUENCE [LARGE SCALE GENOMIC DNA]</scope>
    <source>
        <strain evidence="2 3">LQ58</strain>
    </source>
</reference>
<protein>
    <submittedName>
        <fullName evidence="2">Transglutaminase</fullName>
    </submittedName>
</protein>
<dbReference type="Gene3D" id="3.10.620.30">
    <property type="match status" value="1"/>
</dbReference>
<proteinExistence type="predicted"/>
<dbReference type="PANTHER" id="PTHR33490">
    <property type="entry name" value="BLR5614 PROTEIN-RELATED"/>
    <property type="match status" value="1"/>
</dbReference>
<accession>A0A0T6DPF5</accession>
<dbReference type="PANTHER" id="PTHR33490:SF6">
    <property type="entry name" value="SLL1049 PROTEIN"/>
    <property type="match status" value="1"/>
</dbReference>
<comment type="caution">
    <text evidence="2">The sequence shown here is derived from an EMBL/GenBank/DDBJ whole genome shotgun (WGS) entry which is preliminary data.</text>
</comment>
<evidence type="ECO:0000313" key="2">
    <source>
        <dbReference type="EMBL" id="KRU21871.1"/>
    </source>
</evidence>
<dbReference type="Pfam" id="PF01841">
    <property type="entry name" value="Transglut_core"/>
    <property type="match status" value="1"/>
</dbReference>
<dbReference type="InterPro" id="IPR002931">
    <property type="entry name" value="Transglutaminase-like"/>
</dbReference>
<sequence>MKLQISHQTNYYYDELAQRSVQYIRMTPMQMPHQTIHKWDVMLPKVATNQKDGFGNAWLTLSRNEAHNNLQMQASGVVEINTETERLEDMDHVPYLLFTVQTPLTKCSQEMREFAAPYLKTPTHDSLKALANALIMKMPFVKDVTHVGTTAAEAFAASAGVCQDHTHVFLSILRDQQIPARYVSGYLYDDTENHMASHAWAEVWLDGYWYTFDISNQAFTPNSHVYVAIGRDYLDTAPVRGVRMGGGYENLYSLVLVKKLS</sequence>
<organism evidence="2 3">
    <name type="scientific">Psychrobacter piscatorii</name>
    <dbReference type="NCBI Taxonomy" id="554343"/>
    <lineage>
        <taxon>Bacteria</taxon>
        <taxon>Pseudomonadati</taxon>
        <taxon>Pseudomonadota</taxon>
        <taxon>Gammaproteobacteria</taxon>
        <taxon>Moraxellales</taxon>
        <taxon>Moraxellaceae</taxon>
        <taxon>Psychrobacter</taxon>
    </lineage>
</organism>
<name>A0A0T6DPF5_9GAMM</name>